<dbReference type="PANTHER" id="PTHR31374">
    <property type="entry name" value="AUXIN-INDUCED PROTEIN-LIKE-RELATED"/>
    <property type="match status" value="1"/>
</dbReference>
<evidence type="ECO:0000313" key="5">
    <source>
        <dbReference type="Proteomes" id="UP000323000"/>
    </source>
</evidence>
<protein>
    <recommendedName>
        <fullName evidence="6">Auxin-responsive protein</fullName>
    </recommendedName>
</protein>
<name>A0A5C7HNH6_9ROSI</name>
<organism evidence="4 5">
    <name type="scientific">Acer yangbiense</name>
    <dbReference type="NCBI Taxonomy" id="1000413"/>
    <lineage>
        <taxon>Eukaryota</taxon>
        <taxon>Viridiplantae</taxon>
        <taxon>Streptophyta</taxon>
        <taxon>Embryophyta</taxon>
        <taxon>Tracheophyta</taxon>
        <taxon>Spermatophyta</taxon>
        <taxon>Magnoliopsida</taxon>
        <taxon>eudicotyledons</taxon>
        <taxon>Gunneridae</taxon>
        <taxon>Pentapetalae</taxon>
        <taxon>rosids</taxon>
        <taxon>malvids</taxon>
        <taxon>Sapindales</taxon>
        <taxon>Sapindaceae</taxon>
        <taxon>Hippocastanoideae</taxon>
        <taxon>Acereae</taxon>
        <taxon>Acer</taxon>
    </lineage>
</organism>
<evidence type="ECO:0000256" key="1">
    <source>
        <dbReference type="ARBA" id="ARBA00006974"/>
    </source>
</evidence>
<gene>
    <name evidence="4" type="ORF">EZV62_016193</name>
</gene>
<evidence type="ECO:0000256" key="2">
    <source>
        <dbReference type="ARBA" id="ARBA00022473"/>
    </source>
</evidence>
<keyword evidence="2" id="KW-0217">Developmental protein</keyword>
<dbReference type="Proteomes" id="UP000323000">
    <property type="component" value="Chromosome 7"/>
</dbReference>
<evidence type="ECO:0000313" key="4">
    <source>
        <dbReference type="EMBL" id="TXG58364.1"/>
    </source>
</evidence>
<dbReference type="InterPro" id="IPR003676">
    <property type="entry name" value="SAUR_fam"/>
</dbReference>
<keyword evidence="3" id="KW-0341">Growth regulation</keyword>
<dbReference type="Pfam" id="PF02519">
    <property type="entry name" value="Auxin_inducible"/>
    <property type="match status" value="1"/>
</dbReference>
<reference evidence="5" key="1">
    <citation type="journal article" date="2019" name="Gigascience">
        <title>De novo genome assembly of the endangered Acer yangbiense, a plant species with extremely small populations endemic to Yunnan Province, China.</title>
        <authorList>
            <person name="Yang J."/>
            <person name="Wariss H.M."/>
            <person name="Tao L."/>
            <person name="Zhang R."/>
            <person name="Yun Q."/>
            <person name="Hollingsworth P."/>
            <person name="Dao Z."/>
            <person name="Luo G."/>
            <person name="Guo H."/>
            <person name="Ma Y."/>
            <person name="Sun W."/>
        </authorList>
    </citation>
    <scope>NUCLEOTIDE SEQUENCE [LARGE SCALE GENOMIC DNA]</scope>
    <source>
        <strain evidence="5">cv. Malutang</strain>
    </source>
</reference>
<keyword evidence="5" id="KW-1185">Reference proteome</keyword>
<dbReference type="AlphaFoldDB" id="A0A5C7HNH6"/>
<accession>A0A5C7HNH6</accession>
<comment type="caution">
    <text evidence="4">The sequence shown here is derived from an EMBL/GenBank/DDBJ whole genome shotgun (WGS) entry which is preliminary data.</text>
</comment>
<evidence type="ECO:0000256" key="3">
    <source>
        <dbReference type="ARBA" id="ARBA00022604"/>
    </source>
</evidence>
<comment type="similarity">
    <text evidence="1">Belongs to the ARG7 family.</text>
</comment>
<dbReference type="OrthoDB" id="1624361at2759"/>
<sequence>MLLKPQFMAPPTQFKCVVFNIVKLKKIPCVWQKLAKGRERKLPRDVPPGHLAVIVGKARRRFVIKADYLNQPVFRQLLDQAYEDYSPNKDGLLAIPCDEFHFERIINSFQGGTALRQFTCHVDEQEVGLSLRTDSKPLLYAL</sequence>
<dbReference type="EMBL" id="VAHF01000007">
    <property type="protein sequence ID" value="TXG58364.1"/>
    <property type="molecule type" value="Genomic_DNA"/>
</dbReference>
<evidence type="ECO:0008006" key="6">
    <source>
        <dbReference type="Google" id="ProtNLM"/>
    </source>
</evidence>
<proteinExistence type="inferred from homology"/>
<dbReference type="PANTHER" id="PTHR31374:SF269">
    <property type="entry name" value="AUXIN RESPONSIVE SAUR PROTEIN"/>
    <property type="match status" value="1"/>
</dbReference>
<dbReference type="GO" id="GO:0009733">
    <property type="term" value="P:response to auxin"/>
    <property type="evidence" value="ECO:0007669"/>
    <property type="project" value="InterPro"/>
</dbReference>